<dbReference type="Pfam" id="PF00501">
    <property type="entry name" value="AMP-binding"/>
    <property type="match status" value="1"/>
</dbReference>
<dbReference type="EMBL" id="CP074133">
    <property type="protein sequence ID" value="QUX20780.1"/>
    <property type="molecule type" value="Genomic_DNA"/>
</dbReference>
<dbReference type="Gene3D" id="3.30.300.30">
    <property type="match status" value="1"/>
</dbReference>
<dbReference type="InterPro" id="IPR025110">
    <property type="entry name" value="AMP-bd_C"/>
</dbReference>
<dbReference type="PANTHER" id="PTHR43201:SF5">
    <property type="entry name" value="MEDIUM-CHAIN ACYL-COA LIGASE ACSF2, MITOCHONDRIAL"/>
    <property type="match status" value="1"/>
</dbReference>
<sequence length="551" mass="56159">MEMRAASGPELYRARGWWRAELLDDLVLRHAAGGPAAADRPAVAGPRPLTHRELAGAVDAASRRLAGLGVRAPGPVLVQLPNSVEFLVLTLALIRAGCPPILAHPALCEHELEPVVADLAPVAAAVPAATGRTDHPAMLRGLLRHGPAPRAVLVLGPGAPGPDGADLAALCAPGTAPGPRPHTADPGDTALYFLSSGTTGPPKPIPRTHEALGSVVRASAVAAGLGPDSVYLAALPATHSFTCAHPGMFGALARGGSVAFAGTADADALLELAGLHRVTHTALVPGLAGQLASRAADSGAAPWSLRVVQVGGARLAPDTARRIRAELGCRVQQVYGMSEGLLTFTRLDDPEAVTDLTQGRPVAPGDELLVVGADGRPVAPGEQGELWTRGPSTITAYAGRAAGEPGRFGPEGHYRTGDLVRVDPAGNVAVTGRVKDVINRGGEKVAADDLEAVLTRHPGVRAAAAVGFPHPLYGEGVCAVVVPGGGPADAAGRLTLRGLRAFLREEGVASFKLPDRVVVLDALPTVGIGKVDKEALRRLAADRAAGPVPSV</sequence>
<dbReference type="InterPro" id="IPR042099">
    <property type="entry name" value="ANL_N_sf"/>
</dbReference>
<dbReference type="InterPro" id="IPR020845">
    <property type="entry name" value="AMP-binding_CS"/>
</dbReference>
<evidence type="ECO:0000313" key="6">
    <source>
        <dbReference type="Proteomes" id="UP000676079"/>
    </source>
</evidence>
<gene>
    <name evidence="5" type="ORF">KGD84_20115</name>
</gene>
<evidence type="ECO:0000313" key="5">
    <source>
        <dbReference type="EMBL" id="QUX20780.1"/>
    </source>
</evidence>
<comment type="similarity">
    <text evidence="1">Belongs to the ATP-dependent AMP-binding enzyme family.</text>
</comment>
<evidence type="ECO:0000256" key="2">
    <source>
        <dbReference type="ARBA" id="ARBA00022598"/>
    </source>
</evidence>
<keyword evidence="6" id="KW-1185">Reference proteome</keyword>
<dbReference type="Pfam" id="PF13193">
    <property type="entry name" value="AMP-binding_C"/>
    <property type="match status" value="1"/>
</dbReference>
<dbReference type="PROSITE" id="PS00455">
    <property type="entry name" value="AMP_BINDING"/>
    <property type="match status" value="1"/>
</dbReference>
<organism evidence="5 6">
    <name type="scientific">Nocardiopsis changdeensis</name>
    <dbReference type="NCBI Taxonomy" id="2831969"/>
    <lineage>
        <taxon>Bacteria</taxon>
        <taxon>Bacillati</taxon>
        <taxon>Actinomycetota</taxon>
        <taxon>Actinomycetes</taxon>
        <taxon>Streptosporangiales</taxon>
        <taxon>Nocardiopsidaceae</taxon>
        <taxon>Nocardiopsis</taxon>
    </lineage>
</organism>
<evidence type="ECO:0000259" key="4">
    <source>
        <dbReference type="Pfam" id="PF13193"/>
    </source>
</evidence>
<feature type="domain" description="AMP-dependent synthetase/ligase" evidence="3">
    <location>
        <begin position="38"/>
        <end position="397"/>
    </location>
</feature>
<dbReference type="RefSeq" id="WP_220561977.1">
    <property type="nucleotide sequence ID" value="NZ_CP074133.1"/>
</dbReference>
<evidence type="ECO:0000259" key="3">
    <source>
        <dbReference type="Pfam" id="PF00501"/>
    </source>
</evidence>
<name>A0ABX8BEW2_9ACTN</name>
<dbReference type="Gene3D" id="3.40.50.12780">
    <property type="entry name" value="N-terminal domain of ligase-like"/>
    <property type="match status" value="1"/>
</dbReference>
<dbReference type="SUPFAM" id="SSF56801">
    <property type="entry name" value="Acetyl-CoA synthetase-like"/>
    <property type="match status" value="1"/>
</dbReference>
<dbReference type="PANTHER" id="PTHR43201">
    <property type="entry name" value="ACYL-COA SYNTHETASE"/>
    <property type="match status" value="1"/>
</dbReference>
<keyword evidence="2" id="KW-0436">Ligase</keyword>
<reference evidence="5 6" key="1">
    <citation type="submission" date="2021-05" db="EMBL/GenBank/DDBJ databases">
        <title>Direct Submission.</title>
        <authorList>
            <person name="Li K."/>
            <person name="Gao J."/>
        </authorList>
    </citation>
    <scope>NUCLEOTIDE SEQUENCE [LARGE SCALE GENOMIC DNA]</scope>
    <source>
        <strain evidence="5 6">Mg02</strain>
    </source>
</reference>
<evidence type="ECO:0000256" key="1">
    <source>
        <dbReference type="ARBA" id="ARBA00006432"/>
    </source>
</evidence>
<accession>A0ABX8BEW2</accession>
<proteinExistence type="inferred from homology"/>
<dbReference type="InterPro" id="IPR000873">
    <property type="entry name" value="AMP-dep_synth/lig_dom"/>
</dbReference>
<protein>
    <submittedName>
        <fullName evidence="5">AMP-binding protein</fullName>
    </submittedName>
</protein>
<dbReference type="InterPro" id="IPR045851">
    <property type="entry name" value="AMP-bd_C_sf"/>
</dbReference>
<feature type="domain" description="AMP-binding enzyme C-terminal" evidence="4">
    <location>
        <begin position="450"/>
        <end position="530"/>
    </location>
</feature>
<dbReference type="Proteomes" id="UP000676079">
    <property type="component" value="Chromosome"/>
</dbReference>